<keyword evidence="3" id="KW-1185">Reference proteome</keyword>
<accession>A0ABX3EPZ5</accession>
<organism evidence="2 3">
    <name type="scientific">Paenibacillus helianthi</name>
    <dbReference type="NCBI Taxonomy" id="1349432"/>
    <lineage>
        <taxon>Bacteria</taxon>
        <taxon>Bacillati</taxon>
        <taxon>Bacillota</taxon>
        <taxon>Bacilli</taxon>
        <taxon>Bacillales</taxon>
        <taxon>Paenibacillaceae</taxon>
        <taxon>Paenibacillus</taxon>
    </lineage>
</organism>
<comment type="caution">
    <text evidence="2">The sequence shown here is derived from an EMBL/GenBank/DDBJ whole genome shotgun (WGS) entry which is preliminary data.</text>
</comment>
<name>A0ABX3EPZ5_9BACL</name>
<gene>
    <name evidence="2" type="ORF">A3844_14160</name>
</gene>
<evidence type="ECO:0000313" key="3">
    <source>
        <dbReference type="Proteomes" id="UP000186058"/>
    </source>
</evidence>
<feature type="compositionally biased region" description="Basic and acidic residues" evidence="1">
    <location>
        <begin position="40"/>
        <end position="60"/>
    </location>
</feature>
<evidence type="ECO:0000256" key="1">
    <source>
        <dbReference type="SAM" id="MobiDB-lite"/>
    </source>
</evidence>
<dbReference type="Proteomes" id="UP000186058">
    <property type="component" value="Unassembled WGS sequence"/>
</dbReference>
<protein>
    <recommendedName>
        <fullName evidence="4">PEP-utilising enzyme C-terminal domain-containing protein</fullName>
    </recommendedName>
</protein>
<evidence type="ECO:0000313" key="2">
    <source>
        <dbReference type="EMBL" id="OKP86208.1"/>
    </source>
</evidence>
<evidence type="ECO:0008006" key="4">
    <source>
        <dbReference type="Google" id="ProtNLM"/>
    </source>
</evidence>
<reference evidence="2 3" key="1">
    <citation type="submission" date="2016-03" db="EMBL/GenBank/DDBJ databases">
        <authorList>
            <person name="Sant'Anna F.H."/>
            <person name="Ambrosini A."/>
            <person name="Souza R."/>
            <person name="Bach E."/>
            <person name="Fernandes G."/>
            <person name="Balsanelli E."/>
            <person name="Baura V.A."/>
            <person name="Souza E.M."/>
            <person name="Passaglia L."/>
        </authorList>
    </citation>
    <scope>NUCLEOTIDE SEQUENCE [LARGE SCALE GENOMIC DNA]</scope>
    <source>
        <strain evidence="2 3">P26E</strain>
    </source>
</reference>
<dbReference type="Gene3D" id="3.20.20.60">
    <property type="entry name" value="Phosphoenolpyruvate-binding domains"/>
    <property type="match status" value="1"/>
</dbReference>
<feature type="region of interest" description="Disordered" evidence="1">
    <location>
        <begin position="23"/>
        <end position="60"/>
    </location>
</feature>
<sequence length="396" mass="42494">MVTLAYFAAGSRIYKMKYADDAGGGLKPEGSRQQSKAKKVGAEMKGEREQEHNRNKEERPFKYLAGDRAIGVEMSQSASVASAAAEFIAEGERTSLIEPMHRAYFRRPGERPAFLVLRDGREERTVLREEPGALPAGPCLIRSGEWLFAPEVNELYAGWLFSETAEQEERILQRIYYRLRASAAALLESADGAWAAVTLPFMPELADQPARQAALQDAQLEALFASVAERQRLGGDCRVDLLAPYPASAAEFAAQREFIEGVAEQTLGHAYAAACRIGAMIPPDVERAAAGEIARIADFLVLDGAAGEAAPEDAAGGFAKAAEEILAAVQRVKPAAVLLAAGAPAAYALADLYRIGFGGIFCSAGQRTEALLRAACLTWMARQDQAKPAAGGWLSS</sequence>
<proteinExistence type="predicted"/>
<dbReference type="InterPro" id="IPR040442">
    <property type="entry name" value="Pyrv_kinase-like_dom_sf"/>
</dbReference>
<dbReference type="EMBL" id="LVWI01000040">
    <property type="protein sequence ID" value="OKP86208.1"/>
    <property type="molecule type" value="Genomic_DNA"/>
</dbReference>